<name>A0A7Z0I1W8_9RHOB</name>
<sequence length="71" mass="7852">MTTAAELRARRDALAAQRSSGVARVSYDGKTVEYRSVAEIDRALEALDREIASVEGRRMVRQVRVTTSKGL</sequence>
<dbReference type="NCBIfam" id="NF047331">
    <property type="entry name" value="phage_HTJ"/>
    <property type="match status" value="1"/>
</dbReference>
<dbReference type="AlphaFoldDB" id="A0A7Z0I1W8"/>
<evidence type="ECO:0000313" key="2">
    <source>
        <dbReference type="Proteomes" id="UP000529417"/>
    </source>
</evidence>
<accession>A0A7Z0I1W8</accession>
<comment type="caution">
    <text evidence="1">The sequence shown here is derived from an EMBL/GenBank/DDBJ whole genome shotgun (WGS) entry which is preliminary data.</text>
</comment>
<keyword evidence="2" id="KW-1185">Reference proteome</keyword>
<dbReference type="RefSeq" id="WP_179906854.1">
    <property type="nucleotide sequence ID" value="NZ_JACBXS010000031.1"/>
</dbReference>
<evidence type="ECO:0000313" key="1">
    <source>
        <dbReference type="EMBL" id="NYS26057.1"/>
    </source>
</evidence>
<evidence type="ECO:0008006" key="3">
    <source>
        <dbReference type="Google" id="ProtNLM"/>
    </source>
</evidence>
<dbReference type="Proteomes" id="UP000529417">
    <property type="component" value="Unassembled WGS sequence"/>
</dbReference>
<proteinExistence type="predicted"/>
<protein>
    <recommendedName>
        <fullName evidence="3">GpW protein</fullName>
    </recommendedName>
</protein>
<reference evidence="1 2" key="1">
    <citation type="journal article" date="2000" name="Arch. Microbiol.">
        <title>Rhodobaca bogoriensis gen. nov. and sp. nov., an alkaliphilic purple nonsulfur bacterium from African Rift Valley soda lakes.</title>
        <authorList>
            <person name="Milford A.D."/>
            <person name="Achenbach L.A."/>
            <person name="Jung D.O."/>
            <person name="Madigan M.T."/>
        </authorList>
    </citation>
    <scope>NUCLEOTIDE SEQUENCE [LARGE SCALE GENOMIC DNA]</scope>
    <source>
        <strain evidence="1 2">2376</strain>
    </source>
</reference>
<dbReference type="EMBL" id="JACBXS010000031">
    <property type="protein sequence ID" value="NYS26057.1"/>
    <property type="molecule type" value="Genomic_DNA"/>
</dbReference>
<gene>
    <name evidence="1" type="ORF">HUK65_13770</name>
</gene>
<organism evidence="1 2">
    <name type="scientific">Rhabdonatronobacter sediminivivens</name>
    <dbReference type="NCBI Taxonomy" id="2743469"/>
    <lineage>
        <taxon>Bacteria</taxon>
        <taxon>Pseudomonadati</taxon>
        <taxon>Pseudomonadota</taxon>
        <taxon>Alphaproteobacteria</taxon>
        <taxon>Rhodobacterales</taxon>
        <taxon>Paracoccaceae</taxon>
        <taxon>Rhabdonatronobacter</taxon>
    </lineage>
</organism>